<name>A0A922MUX7_SPOEX</name>
<dbReference type="AlphaFoldDB" id="A0A922MUX7"/>
<evidence type="ECO:0000313" key="1">
    <source>
        <dbReference type="EMBL" id="KAH9643104.1"/>
    </source>
</evidence>
<reference evidence="1" key="1">
    <citation type="journal article" date="2021" name="G3 (Bethesda)">
        <title>Genome and transcriptome analysis of the beet armyworm Spodoptera exigua reveals targets for pest control. .</title>
        <authorList>
            <person name="Simon S."/>
            <person name="Breeschoten T."/>
            <person name="Jansen H.J."/>
            <person name="Dirks R.P."/>
            <person name="Schranz M.E."/>
            <person name="Ros V.I.D."/>
        </authorList>
    </citation>
    <scope>NUCLEOTIDE SEQUENCE</scope>
    <source>
        <strain evidence="1">TB_SE_WUR_2020</strain>
    </source>
</reference>
<evidence type="ECO:0000313" key="2">
    <source>
        <dbReference type="Proteomes" id="UP000814243"/>
    </source>
</evidence>
<dbReference type="EMBL" id="JACEFF010000153">
    <property type="protein sequence ID" value="KAH9643104.1"/>
    <property type="molecule type" value="Genomic_DNA"/>
</dbReference>
<comment type="caution">
    <text evidence="1">The sequence shown here is derived from an EMBL/GenBank/DDBJ whole genome shotgun (WGS) entry which is preliminary data.</text>
</comment>
<sequence>MDRCRCEDYAAAVKNLRFFTPGTLRPDIIDNYEKGDYDVVWIRKSVDYGDASVMKPLAYKKRADGLTQEQILVNRSKKLEHMWCPYMMTKRKT</sequence>
<proteinExistence type="predicted"/>
<gene>
    <name evidence="1" type="ORF">HF086_010556</name>
</gene>
<protein>
    <submittedName>
        <fullName evidence="1">Uncharacterized protein</fullName>
    </submittedName>
</protein>
<accession>A0A922MUX7</accession>
<organism evidence="1 2">
    <name type="scientific">Spodoptera exigua</name>
    <name type="common">Beet armyworm</name>
    <name type="synonym">Noctua fulgens</name>
    <dbReference type="NCBI Taxonomy" id="7107"/>
    <lineage>
        <taxon>Eukaryota</taxon>
        <taxon>Metazoa</taxon>
        <taxon>Ecdysozoa</taxon>
        <taxon>Arthropoda</taxon>
        <taxon>Hexapoda</taxon>
        <taxon>Insecta</taxon>
        <taxon>Pterygota</taxon>
        <taxon>Neoptera</taxon>
        <taxon>Endopterygota</taxon>
        <taxon>Lepidoptera</taxon>
        <taxon>Glossata</taxon>
        <taxon>Ditrysia</taxon>
        <taxon>Noctuoidea</taxon>
        <taxon>Noctuidae</taxon>
        <taxon>Amphipyrinae</taxon>
        <taxon>Spodoptera</taxon>
    </lineage>
</organism>
<dbReference type="Proteomes" id="UP000814243">
    <property type="component" value="Unassembled WGS sequence"/>
</dbReference>